<feature type="region of interest" description="Disordered" evidence="1">
    <location>
        <begin position="855"/>
        <end position="878"/>
    </location>
</feature>
<reference evidence="2" key="2">
    <citation type="submission" date="2023-04" db="EMBL/GenBank/DDBJ databases">
        <authorList>
            <person name="Bruccoleri R.E."/>
            <person name="Oakeley E.J."/>
            <person name="Faust A.-M."/>
            <person name="Dessus-Babus S."/>
            <person name="Altorfer M."/>
            <person name="Burckhardt D."/>
            <person name="Oertli M."/>
            <person name="Naumann U."/>
            <person name="Petersen F."/>
            <person name="Wong J."/>
        </authorList>
    </citation>
    <scope>NUCLEOTIDE SEQUENCE</scope>
    <source>
        <strain evidence="2">GSM-AAB239-AS_SAM_17_03QT</strain>
        <tissue evidence="2">Leaf</tissue>
    </source>
</reference>
<feature type="compositionally biased region" description="Polar residues" evidence="1">
    <location>
        <begin position="975"/>
        <end position="984"/>
    </location>
</feature>
<organism evidence="2 3">
    <name type="scientific">Iris pallida</name>
    <name type="common">Sweet iris</name>
    <dbReference type="NCBI Taxonomy" id="29817"/>
    <lineage>
        <taxon>Eukaryota</taxon>
        <taxon>Viridiplantae</taxon>
        <taxon>Streptophyta</taxon>
        <taxon>Embryophyta</taxon>
        <taxon>Tracheophyta</taxon>
        <taxon>Spermatophyta</taxon>
        <taxon>Magnoliopsida</taxon>
        <taxon>Liliopsida</taxon>
        <taxon>Asparagales</taxon>
        <taxon>Iridaceae</taxon>
        <taxon>Iridoideae</taxon>
        <taxon>Irideae</taxon>
        <taxon>Iris</taxon>
    </lineage>
</organism>
<evidence type="ECO:0000313" key="2">
    <source>
        <dbReference type="EMBL" id="KAJ6806709.1"/>
    </source>
</evidence>
<dbReference type="AlphaFoldDB" id="A0AAX6ES98"/>
<proteinExistence type="predicted"/>
<feature type="region of interest" description="Disordered" evidence="1">
    <location>
        <begin position="887"/>
        <end position="906"/>
    </location>
</feature>
<dbReference type="PANTHER" id="PTHR36892:SF1">
    <property type="entry name" value="OS05G0518200 PROTEIN"/>
    <property type="match status" value="1"/>
</dbReference>
<feature type="compositionally biased region" description="Basic residues" evidence="1">
    <location>
        <begin position="95"/>
        <end position="104"/>
    </location>
</feature>
<dbReference type="EMBL" id="JANAVB010034420">
    <property type="protein sequence ID" value="KAJ6806709.1"/>
    <property type="molecule type" value="Genomic_DNA"/>
</dbReference>
<sequence>MLTYDLPILIQEKIHKPAPSVDTFHTIEDLVHKTLSGKNIENSSSSRKKTSRMKNLPRKHKFKLLQNSKIISKSRKKVGKVIPVHSILKNSSRGAVKKANKKPKTIGDSTTKPCQSPKHVSFSGKDDVIGHNENCPNINLPQFQSLCKIFSRVLAASSDLENSREVDSLSVPTDVHVGNISSKNVVTSGSEGIIGSLLEKEQSSVSSDRDIPIYIHSDNERCSTAERSSSTLHVDLNHSVQAYSDQDRIRPGASEVPSDSHIGEPRIPNSSYSEGSSSHSVIHLEETFPRPSDACRVPTSSGMLLSVSNTTDSQAIVKRQYHSTSCIEQNEKQLQPPVWPTFDSCFHNLDYHPKHPLSSKDLIGSMSSSVVSRLTSQPVPTCKKKHVAEDYVGLPLNSQGELIHLHSGAKFGIGDVFKQQNAVQSSTHSLRVPNSTESRVTIGDAETMKWKFSGAAISGLQGQYYHVSKPETSGFAFTRGSERREVQNYEPLKSNGRLFYHGVNPKQVSYHEHREDDSTLNYIDMVKFQVEGHLDHVPQPAVRQTMRLMGKNVTVGQSSKEHQAHDDGRIWTDKEVISDNSHSVRASNIPLPKQWSQQEWVAPRPTFRTSKDNFCWALETPTNLSHNPGMESTVGLVHTDYQPQWISNNCVFSSTEDASLKVDLFSHRRPSQLLNKTSSSTVFSNLGATSVNMGYQMAMKSNPPPTYHNMLSSSTHWKHGKDIPYSTSSTFNVPFPCCNNQRFSQPSAMYSAPNLSEWLLTPKQQKLNLETLGSSHPNTFSSCQSYSLSSSNFFTPPASSTIPFSVYSTNNSQQCLSTNPALVQPSSVPLPTTNKSNSVVKDVYRSKNKGRERGGLNFTYLKGSDNAGETRKRPAAEDDVFMRPAKKPLSREEMNASAGPKEGDQMHRYTQNKKKGTGISTHEMVNATEGFRFSSASSSLKLDGNSRSGPIKLSAGAKHILKPSQAIGPEEARPTHSTLPLSFGDTSCRTLESQKKPAEVYRF</sequence>
<evidence type="ECO:0000313" key="3">
    <source>
        <dbReference type="Proteomes" id="UP001140949"/>
    </source>
</evidence>
<protein>
    <submittedName>
        <fullName evidence="2">Uncharacterized protein</fullName>
    </submittedName>
</protein>
<feature type="region of interest" description="Disordered" evidence="1">
    <location>
        <begin position="963"/>
        <end position="984"/>
    </location>
</feature>
<dbReference type="Proteomes" id="UP001140949">
    <property type="component" value="Unassembled WGS sequence"/>
</dbReference>
<keyword evidence="3" id="KW-1185">Reference proteome</keyword>
<gene>
    <name evidence="2" type="ORF">M6B38_107115</name>
</gene>
<feature type="region of interest" description="Disordered" evidence="1">
    <location>
        <begin position="244"/>
        <end position="277"/>
    </location>
</feature>
<evidence type="ECO:0000256" key="1">
    <source>
        <dbReference type="SAM" id="MobiDB-lite"/>
    </source>
</evidence>
<feature type="region of interest" description="Disordered" evidence="1">
    <location>
        <begin position="92"/>
        <end position="120"/>
    </location>
</feature>
<reference evidence="2" key="1">
    <citation type="journal article" date="2023" name="GigaByte">
        <title>Genome assembly of the bearded iris, Iris pallida Lam.</title>
        <authorList>
            <person name="Bruccoleri R.E."/>
            <person name="Oakeley E.J."/>
            <person name="Faust A.M.E."/>
            <person name="Altorfer M."/>
            <person name="Dessus-Babus S."/>
            <person name="Burckhardt D."/>
            <person name="Oertli M."/>
            <person name="Naumann U."/>
            <person name="Petersen F."/>
            <person name="Wong J."/>
        </authorList>
    </citation>
    <scope>NUCLEOTIDE SEQUENCE</scope>
    <source>
        <strain evidence="2">GSM-AAB239-AS_SAM_17_03QT</strain>
    </source>
</reference>
<accession>A0AAX6ES98</accession>
<dbReference type="PANTHER" id="PTHR36892">
    <property type="entry name" value="OS01G0201800 PROTEIN"/>
    <property type="match status" value="1"/>
</dbReference>
<comment type="caution">
    <text evidence="2">The sequence shown here is derived from an EMBL/GenBank/DDBJ whole genome shotgun (WGS) entry which is preliminary data.</text>
</comment>
<name>A0AAX6ES98_IRIPA</name>